<dbReference type="Pfam" id="PF02378">
    <property type="entry name" value="PTS_EIIC"/>
    <property type="match status" value="1"/>
</dbReference>
<keyword evidence="6" id="KW-0598">Phosphotransferase system</keyword>
<evidence type="ECO:0000256" key="11">
    <source>
        <dbReference type="PROSITE-ProRule" id="PRU00421"/>
    </source>
</evidence>
<feature type="transmembrane region" description="Helical" evidence="12">
    <location>
        <begin position="292"/>
        <end position="311"/>
    </location>
</feature>
<dbReference type="PANTHER" id="PTHR30175">
    <property type="entry name" value="PHOSPHOTRANSFERASE SYSTEM TRANSPORT PROTEIN"/>
    <property type="match status" value="1"/>
</dbReference>
<keyword evidence="2" id="KW-0813">Transport</keyword>
<dbReference type="InterPro" id="IPR036878">
    <property type="entry name" value="Glu_permease_IIB"/>
</dbReference>
<reference evidence="15" key="1">
    <citation type="submission" date="2020-12" db="EMBL/GenBank/DDBJ databases">
        <title>Vagococcus allomyrinae sp. nov. and Enterococcus lavae sp. nov., isolated from the larvae of Allomyrina dichotoma.</title>
        <authorList>
            <person name="Lee S.D."/>
        </authorList>
    </citation>
    <scope>NUCLEOTIDE SEQUENCE</scope>
    <source>
        <strain evidence="15">BWB3-3</strain>
    </source>
</reference>
<keyword evidence="9 12" id="KW-1133">Transmembrane helix</keyword>
<evidence type="ECO:0000259" key="14">
    <source>
        <dbReference type="PROSITE" id="PS51103"/>
    </source>
</evidence>
<dbReference type="Gene3D" id="3.30.1360.60">
    <property type="entry name" value="Glucose permease domain IIB"/>
    <property type="match status" value="1"/>
</dbReference>
<feature type="domain" description="PTS EIIC type-1" evidence="14">
    <location>
        <begin position="110"/>
        <end position="458"/>
    </location>
</feature>
<evidence type="ECO:0000256" key="12">
    <source>
        <dbReference type="SAM" id="Phobius"/>
    </source>
</evidence>
<dbReference type="InterPro" id="IPR050558">
    <property type="entry name" value="PTS_Sugar-Specific_Components"/>
</dbReference>
<dbReference type="FunFam" id="3.30.1360.60:FF:000001">
    <property type="entry name" value="PTS system glucose-specific IIBC component PtsG"/>
    <property type="match status" value="1"/>
</dbReference>
<feature type="transmembrane region" description="Helical" evidence="12">
    <location>
        <begin position="390"/>
        <end position="410"/>
    </location>
</feature>
<keyword evidence="16" id="KW-1185">Reference proteome</keyword>
<dbReference type="GO" id="GO:0008982">
    <property type="term" value="F:protein-N(PI)-phosphohistidine-sugar phosphotransferase activity"/>
    <property type="evidence" value="ECO:0007669"/>
    <property type="project" value="InterPro"/>
</dbReference>
<feature type="transmembrane region" description="Helical" evidence="12">
    <location>
        <begin position="105"/>
        <end position="129"/>
    </location>
</feature>
<feature type="active site" description="Phosphocysteine intermediate; for EIIB activity" evidence="11">
    <location>
        <position position="26"/>
    </location>
</feature>
<feature type="transmembrane region" description="Helical" evidence="12">
    <location>
        <begin position="149"/>
        <end position="168"/>
    </location>
</feature>
<feature type="transmembrane region" description="Helical" evidence="12">
    <location>
        <begin position="180"/>
        <end position="198"/>
    </location>
</feature>
<proteinExistence type="predicted"/>
<evidence type="ECO:0000256" key="4">
    <source>
        <dbReference type="ARBA" id="ARBA00022597"/>
    </source>
</evidence>
<evidence type="ECO:0000256" key="1">
    <source>
        <dbReference type="ARBA" id="ARBA00004651"/>
    </source>
</evidence>
<dbReference type="InterPro" id="IPR001996">
    <property type="entry name" value="PTS_IIB_1"/>
</dbReference>
<feature type="transmembrane region" description="Helical" evidence="12">
    <location>
        <begin position="248"/>
        <end position="272"/>
    </location>
</feature>
<evidence type="ECO:0000256" key="2">
    <source>
        <dbReference type="ARBA" id="ARBA00022448"/>
    </source>
</evidence>
<dbReference type="Proteomes" id="UP000674938">
    <property type="component" value="Unassembled WGS sequence"/>
</dbReference>
<dbReference type="GO" id="GO:0005886">
    <property type="term" value="C:plasma membrane"/>
    <property type="evidence" value="ECO:0007669"/>
    <property type="project" value="UniProtKB-SubCell"/>
</dbReference>
<evidence type="ECO:0000256" key="5">
    <source>
        <dbReference type="ARBA" id="ARBA00022679"/>
    </source>
</evidence>
<evidence type="ECO:0000256" key="10">
    <source>
        <dbReference type="ARBA" id="ARBA00023136"/>
    </source>
</evidence>
<protein>
    <submittedName>
        <fullName evidence="15">PTS transporter subunit EIIC</fullName>
    </submittedName>
</protein>
<keyword evidence="8" id="KW-0418">Kinase</keyword>
<dbReference type="GO" id="GO:0009401">
    <property type="term" value="P:phosphoenolpyruvate-dependent sugar phosphotransferase system"/>
    <property type="evidence" value="ECO:0007669"/>
    <property type="project" value="UniProtKB-KW"/>
</dbReference>
<dbReference type="GO" id="GO:0015771">
    <property type="term" value="P:trehalose transport"/>
    <property type="evidence" value="ECO:0007669"/>
    <property type="project" value="TreeGrafter"/>
</dbReference>
<dbReference type="InterPro" id="IPR018113">
    <property type="entry name" value="PTrfase_EIIB_Cys"/>
</dbReference>
<organism evidence="15 16">
    <name type="scientific">Vagococcus allomyrinae</name>
    <dbReference type="NCBI Taxonomy" id="2794353"/>
    <lineage>
        <taxon>Bacteria</taxon>
        <taxon>Bacillati</taxon>
        <taxon>Bacillota</taxon>
        <taxon>Bacilli</taxon>
        <taxon>Lactobacillales</taxon>
        <taxon>Enterococcaceae</taxon>
        <taxon>Vagococcus</taxon>
    </lineage>
</organism>
<dbReference type="PANTHER" id="PTHR30175:SF1">
    <property type="entry name" value="PTS SYSTEM ARBUTIN-, CELLOBIOSE-, AND SALICIN-SPECIFIC EIIBC COMPONENT-RELATED"/>
    <property type="match status" value="1"/>
</dbReference>
<feature type="domain" description="PTS EIIB type-1" evidence="13">
    <location>
        <begin position="4"/>
        <end position="86"/>
    </location>
</feature>
<name>A0A940SU41_9ENTE</name>
<dbReference type="PROSITE" id="PS51098">
    <property type="entry name" value="PTS_EIIB_TYPE_1"/>
    <property type="match status" value="1"/>
</dbReference>
<keyword evidence="3" id="KW-1003">Cell membrane</keyword>
<feature type="transmembrane region" description="Helical" evidence="12">
    <location>
        <begin position="210"/>
        <end position="236"/>
    </location>
</feature>
<dbReference type="PROSITE" id="PS51103">
    <property type="entry name" value="PTS_EIIC_TYPE_1"/>
    <property type="match status" value="1"/>
</dbReference>
<keyword evidence="7 12" id="KW-0812">Transmembrane</keyword>
<keyword evidence="4" id="KW-0762">Sugar transport</keyword>
<evidence type="ECO:0000313" key="16">
    <source>
        <dbReference type="Proteomes" id="UP000674938"/>
    </source>
</evidence>
<dbReference type="PROSITE" id="PS01035">
    <property type="entry name" value="PTS_EIIB_TYPE_1_CYS"/>
    <property type="match status" value="1"/>
</dbReference>
<feature type="transmembrane region" description="Helical" evidence="12">
    <location>
        <begin position="430"/>
        <end position="452"/>
    </location>
</feature>
<keyword evidence="5" id="KW-0808">Transferase</keyword>
<evidence type="ECO:0000256" key="7">
    <source>
        <dbReference type="ARBA" id="ARBA00022692"/>
    </source>
</evidence>
<keyword evidence="10 12" id="KW-0472">Membrane</keyword>
<dbReference type="SUPFAM" id="SSF55604">
    <property type="entry name" value="Glucose permease domain IIB"/>
    <property type="match status" value="1"/>
</dbReference>
<dbReference type="RefSeq" id="WP_209525241.1">
    <property type="nucleotide sequence ID" value="NZ_JAEEGA010000002.1"/>
</dbReference>
<evidence type="ECO:0000313" key="15">
    <source>
        <dbReference type="EMBL" id="MBP1040349.1"/>
    </source>
</evidence>
<evidence type="ECO:0000256" key="9">
    <source>
        <dbReference type="ARBA" id="ARBA00022989"/>
    </source>
</evidence>
<gene>
    <name evidence="15" type="ORF">I6N95_04910</name>
</gene>
<dbReference type="AlphaFoldDB" id="A0A940SU41"/>
<dbReference type="GO" id="GO:0016301">
    <property type="term" value="F:kinase activity"/>
    <property type="evidence" value="ECO:0007669"/>
    <property type="project" value="UniProtKB-KW"/>
</dbReference>
<evidence type="ECO:0000256" key="6">
    <source>
        <dbReference type="ARBA" id="ARBA00022683"/>
    </source>
</evidence>
<accession>A0A940SU41</accession>
<dbReference type="GO" id="GO:0090589">
    <property type="term" value="F:protein-phosphocysteine-trehalose phosphotransferase system transporter activity"/>
    <property type="evidence" value="ECO:0007669"/>
    <property type="project" value="TreeGrafter"/>
</dbReference>
<dbReference type="InterPro" id="IPR003352">
    <property type="entry name" value="PTS_EIIC"/>
</dbReference>
<evidence type="ECO:0000256" key="3">
    <source>
        <dbReference type="ARBA" id="ARBA00022475"/>
    </source>
</evidence>
<comment type="subcellular location">
    <subcellularLocation>
        <location evidence="1">Cell membrane</location>
        <topology evidence="1">Multi-pass membrane protein</topology>
    </subcellularLocation>
</comment>
<dbReference type="Pfam" id="PF00367">
    <property type="entry name" value="PTS_EIIB"/>
    <property type="match status" value="1"/>
</dbReference>
<dbReference type="InterPro" id="IPR013013">
    <property type="entry name" value="PTS_EIIC_1"/>
</dbReference>
<comment type="caution">
    <text evidence="15">The sequence shown here is derived from an EMBL/GenBank/DDBJ whole genome shotgun (WGS) entry which is preliminary data.</text>
</comment>
<evidence type="ECO:0000256" key="8">
    <source>
        <dbReference type="ARBA" id="ARBA00022777"/>
    </source>
</evidence>
<feature type="transmembrane region" description="Helical" evidence="12">
    <location>
        <begin position="363"/>
        <end position="383"/>
    </location>
</feature>
<sequence>MTYEELILFILEHLGGRENINQSTHCATRLRFQLKDKSLADTAALENHDGILSVMDSGGQYQIIIGTHVDKVYRELETILGASVNSSISLEDQQTKAQLKSKNPIAGFFNVISGIFTPLLPALAGSGILRGLLMLAEQFGLISVDSGTYGILSAASLAVFYFLPIELAFTAARKFGANPYIAMVIGGALMHPDFTHLMGDIGNGATTTFLGIPVVLMNYGSTVIPIILAIWIYSYLERFLEKWIPTALQLIFVPLIGLILIVPLTVIVFGPFGVYAGEWIAGTINRLIQSNGLIAGALIGGIWNVFVVFGLQWAVNPIMISNISTIGFDKIVPLTAAANFGQAGATFGVILKTKNPKMRSFATSALLSIFFAGITEPAIYGVGIKLKKPFIASIIGGAAGGAYMGANQVIANAFVFGGLTTIPAFIGPTLAHYLIGLAICFTVSAIATYLMGFEEDVI</sequence>
<dbReference type="CDD" id="cd00212">
    <property type="entry name" value="PTS_IIB_glc"/>
    <property type="match status" value="1"/>
</dbReference>
<dbReference type="EMBL" id="JAEEGA010000002">
    <property type="protein sequence ID" value="MBP1040349.1"/>
    <property type="molecule type" value="Genomic_DNA"/>
</dbReference>
<evidence type="ECO:0000259" key="13">
    <source>
        <dbReference type="PROSITE" id="PS51098"/>
    </source>
</evidence>